<dbReference type="EMBL" id="MDJD01000054">
    <property type="protein sequence ID" value="OEJ98568.1"/>
    <property type="molecule type" value="Genomic_DNA"/>
</dbReference>
<accession>A0A1E5SHI1</accession>
<organism evidence="1 2">
    <name type="scientific">Flavivirga aquatica</name>
    <dbReference type="NCBI Taxonomy" id="1849968"/>
    <lineage>
        <taxon>Bacteria</taxon>
        <taxon>Pseudomonadati</taxon>
        <taxon>Bacteroidota</taxon>
        <taxon>Flavobacteriia</taxon>
        <taxon>Flavobacteriales</taxon>
        <taxon>Flavobacteriaceae</taxon>
        <taxon>Flavivirga</taxon>
    </lineage>
</organism>
<dbReference type="RefSeq" id="WP_069831256.1">
    <property type="nucleotide sequence ID" value="NZ_MDJD01000054.1"/>
</dbReference>
<dbReference type="AlphaFoldDB" id="A0A1E5SHI1"/>
<comment type="caution">
    <text evidence="1">The sequence shown here is derived from an EMBL/GenBank/DDBJ whole genome shotgun (WGS) entry which is preliminary data.</text>
</comment>
<name>A0A1E5SHI1_9FLAO</name>
<evidence type="ECO:0000313" key="1">
    <source>
        <dbReference type="EMBL" id="OEJ98568.1"/>
    </source>
</evidence>
<dbReference type="Pfam" id="PF10938">
    <property type="entry name" value="YfdX"/>
    <property type="match status" value="1"/>
</dbReference>
<proteinExistence type="predicted"/>
<reference evidence="1 2" key="1">
    <citation type="submission" date="2016-05" db="EMBL/GenBank/DDBJ databases">
        <title>Draft Genome Sequence of Algibacter sp. Strain SK-16 Isolated from the Surface Water of Aburatsubo Inlet.</title>
        <authorList>
            <person name="Wong S.-K."/>
            <person name="Yoshizawa S."/>
            <person name="Nakajima Y."/>
            <person name="Ogura Y."/>
            <person name="Tetsuya H."/>
            <person name="Hamasaki K."/>
        </authorList>
    </citation>
    <scope>NUCLEOTIDE SEQUENCE [LARGE SCALE GENOMIC DNA]</scope>
    <source>
        <strain evidence="1 2">SK-16</strain>
    </source>
</reference>
<dbReference type="InterPro" id="IPR021236">
    <property type="entry name" value="Uncharacterised_YfdX"/>
</dbReference>
<evidence type="ECO:0000313" key="2">
    <source>
        <dbReference type="Proteomes" id="UP000095713"/>
    </source>
</evidence>
<protein>
    <submittedName>
        <fullName evidence="1">Uncharacterized protein</fullName>
    </submittedName>
</protein>
<keyword evidence="2" id="KW-1185">Reference proteome</keyword>
<gene>
    <name evidence="1" type="ORF">A8C32_05025</name>
</gene>
<dbReference type="STRING" id="1849968.A8C32_05025"/>
<sequence>MKSELKTKEYRLPIGTYPDALKAALVLTKEEKYQEAGILLNATLNTIVTEEKIVPLPILRAERMLEEVETLVN</sequence>
<dbReference type="Proteomes" id="UP000095713">
    <property type="component" value="Unassembled WGS sequence"/>
</dbReference>